<comment type="caution">
    <text evidence="1">The sequence shown here is derived from an EMBL/GenBank/DDBJ whole genome shotgun (WGS) entry which is preliminary data.</text>
</comment>
<evidence type="ECO:0000313" key="2">
    <source>
        <dbReference type="Proteomes" id="UP001527181"/>
    </source>
</evidence>
<name>A0ABT4H4J5_PAEAL</name>
<dbReference type="RefSeq" id="WP_163979285.1">
    <property type="nucleotide sequence ID" value="NZ_JAMDNP010000057.1"/>
</dbReference>
<dbReference type="Proteomes" id="UP001527181">
    <property type="component" value="Unassembled WGS sequence"/>
</dbReference>
<proteinExistence type="predicted"/>
<sequence length="95" mass="11139">MGVHFLGKIEQGVLVRFTYEYSDTQFFQLLERVGGYLPPNWKAWHLEDGETLTNSKRVQAIASRVPTHISRFGCQPSQIWIEEMLRDDVNRTNKR</sequence>
<keyword evidence="2" id="KW-1185">Reference proteome</keyword>
<reference evidence="1 2" key="1">
    <citation type="submission" date="2022-05" db="EMBL/GenBank/DDBJ databases">
        <title>Genome Sequencing of Bee-Associated Microbes.</title>
        <authorList>
            <person name="Dunlap C."/>
        </authorList>
    </citation>
    <scope>NUCLEOTIDE SEQUENCE [LARGE SCALE GENOMIC DNA]</scope>
    <source>
        <strain evidence="1 2">NRRL B-04010</strain>
    </source>
</reference>
<accession>A0ABT4H4J5</accession>
<protein>
    <submittedName>
        <fullName evidence="1">Uncharacterized protein</fullName>
    </submittedName>
</protein>
<organism evidence="1 2">
    <name type="scientific">Paenibacillus alvei</name>
    <name type="common">Bacillus alvei</name>
    <dbReference type="NCBI Taxonomy" id="44250"/>
    <lineage>
        <taxon>Bacteria</taxon>
        <taxon>Bacillati</taxon>
        <taxon>Bacillota</taxon>
        <taxon>Bacilli</taxon>
        <taxon>Bacillales</taxon>
        <taxon>Paenibacillaceae</taxon>
        <taxon>Paenibacillus</taxon>
    </lineage>
</organism>
<dbReference type="EMBL" id="JAMDNP010000057">
    <property type="protein sequence ID" value="MCY9763539.1"/>
    <property type="molecule type" value="Genomic_DNA"/>
</dbReference>
<evidence type="ECO:0000313" key="1">
    <source>
        <dbReference type="EMBL" id="MCY9763539.1"/>
    </source>
</evidence>
<gene>
    <name evidence="1" type="ORF">M5X12_23805</name>
</gene>